<comment type="caution">
    <text evidence="2">The sequence shown here is derived from an EMBL/GenBank/DDBJ whole genome shotgun (WGS) entry which is preliminary data.</text>
</comment>
<feature type="compositionally biased region" description="Basic and acidic residues" evidence="1">
    <location>
        <begin position="14"/>
        <end position="24"/>
    </location>
</feature>
<organism evidence="2 3">
    <name type="scientific">Candidatus Glomeribacter gigasporarum BEG34</name>
    <dbReference type="NCBI Taxonomy" id="1070319"/>
    <lineage>
        <taxon>Bacteria</taxon>
        <taxon>Pseudomonadati</taxon>
        <taxon>Pseudomonadota</taxon>
        <taxon>Betaproteobacteria</taxon>
        <taxon>Burkholderiales</taxon>
        <taxon>Burkholderiaceae</taxon>
        <taxon>Candidatus Glomeribacter</taxon>
    </lineage>
</organism>
<feature type="region of interest" description="Disordered" evidence="1">
    <location>
        <begin position="1"/>
        <end position="24"/>
    </location>
</feature>
<evidence type="ECO:0000256" key="1">
    <source>
        <dbReference type="SAM" id="MobiDB-lite"/>
    </source>
</evidence>
<evidence type="ECO:0000313" key="2">
    <source>
        <dbReference type="EMBL" id="CCD28976.1"/>
    </source>
</evidence>
<sequence>MNETTNASQPSLRTEQEEIKHTPRPWYRGEIEIDSGGKAIGSAYILSAEQRGSTLANARLMAAAPDLLEALKYARATFGDTANQCAISSIHVRL</sequence>
<gene>
    <name evidence="2" type="ORF">CAGGBEG34_190151</name>
</gene>
<dbReference type="OrthoDB" id="9157544at2"/>
<protein>
    <submittedName>
        <fullName evidence="2">Uncharacterized protein</fullName>
    </submittedName>
</protein>
<dbReference type="STRING" id="1070319.CAGGBEG34_190151"/>
<dbReference type="AlphaFoldDB" id="G2J879"/>
<dbReference type="RefSeq" id="WP_006682226.1">
    <property type="nucleotide sequence ID" value="NZ_CAFB01000035.1"/>
</dbReference>
<keyword evidence="3" id="KW-1185">Reference proteome</keyword>
<dbReference type="EMBL" id="CAFB01000035">
    <property type="protein sequence ID" value="CCD28976.1"/>
    <property type="molecule type" value="Genomic_DNA"/>
</dbReference>
<reference evidence="2 3" key="1">
    <citation type="submission" date="2011-08" db="EMBL/GenBank/DDBJ databases">
        <title>The genome of the obligate endobacterium of an arbuscular mycorrhizal fungus reveals an interphylum network of nutritional interactions.</title>
        <authorList>
            <person name="Ghignone S."/>
            <person name="Salvioli A."/>
            <person name="Anca I."/>
            <person name="Lumini E."/>
            <person name="Ortu G."/>
            <person name="Petiti L."/>
            <person name="Cruveiller S."/>
            <person name="Bianciotto V."/>
            <person name="Piffanelli P."/>
            <person name="Lanfranco L."/>
            <person name="Bonfante P."/>
        </authorList>
    </citation>
    <scope>NUCLEOTIDE SEQUENCE [LARGE SCALE GENOMIC DNA]</scope>
    <source>
        <strain evidence="2 3">BEG34</strain>
    </source>
</reference>
<dbReference type="Proteomes" id="UP000054051">
    <property type="component" value="Unassembled WGS sequence"/>
</dbReference>
<proteinExistence type="predicted"/>
<feature type="compositionally biased region" description="Polar residues" evidence="1">
    <location>
        <begin position="1"/>
        <end position="13"/>
    </location>
</feature>
<name>G2J879_9BURK</name>
<evidence type="ECO:0000313" key="3">
    <source>
        <dbReference type="Proteomes" id="UP000054051"/>
    </source>
</evidence>
<accession>G2J879</accession>